<organism evidence="2 3">
    <name type="scientific">Mojavia pulchra JT2-VF2</name>
    <dbReference type="NCBI Taxonomy" id="287848"/>
    <lineage>
        <taxon>Bacteria</taxon>
        <taxon>Bacillati</taxon>
        <taxon>Cyanobacteriota</taxon>
        <taxon>Cyanophyceae</taxon>
        <taxon>Nostocales</taxon>
        <taxon>Nostocaceae</taxon>
    </lineage>
</organism>
<dbReference type="InterPro" id="IPR001646">
    <property type="entry name" value="5peptide_repeat"/>
</dbReference>
<evidence type="ECO:0000256" key="1">
    <source>
        <dbReference type="SAM" id="MobiDB-lite"/>
    </source>
</evidence>
<comment type="caution">
    <text evidence="2">The sequence shown here is derived from an EMBL/GenBank/DDBJ whole genome shotgun (WGS) entry which is preliminary data.</text>
</comment>
<evidence type="ECO:0000313" key="3">
    <source>
        <dbReference type="Proteomes" id="UP000715781"/>
    </source>
</evidence>
<sequence length="260" mass="27934">MSANNRYQMSLDQEAKFGLNSLLKQTAQVGIGFLAMLLLTGGNPPALTMMLSCAAGISFVTWSEQKRLTKQRIITEMPIPREEIQEQVKQLLQADTENLSELVKTAGLNPLEDFVGANLVGVKGVGCNFSGFNLNGVQLGEADLSRANLSDANLSHANLRSANLSRAYLVGANLYNALLIDADLSHADMRNANLSNADLIHVDLRGTDLRGANLTQTNLSSAIVVNAQFGANPGLTEDTKSDLKQRGAIFPQDEPAPARL</sequence>
<name>A0A951Q1H3_9NOST</name>
<proteinExistence type="predicted"/>
<protein>
    <submittedName>
        <fullName evidence="2">Pentapeptide repeat-containing protein</fullName>
    </submittedName>
</protein>
<reference evidence="2" key="1">
    <citation type="submission" date="2021-05" db="EMBL/GenBank/DDBJ databases">
        <authorList>
            <person name="Pietrasiak N."/>
            <person name="Ward R."/>
            <person name="Stajich J.E."/>
            <person name="Kurbessoian T."/>
        </authorList>
    </citation>
    <scope>NUCLEOTIDE SEQUENCE</scope>
    <source>
        <strain evidence="2">JT2-VF2</strain>
    </source>
</reference>
<dbReference type="InterPro" id="IPR051082">
    <property type="entry name" value="Pentapeptide-BTB/POZ_domain"/>
</dbReference>
<evidence type="ECO:0000313" key="2">
    <source>
        <dbReference type="EMBL" id="MBW4563076.1"/>
    </source>
</evidence>
<dbReference type="EMBL" id="JAHHHN010000010">
    <property type="protein sequence ID" value="MBW4563076.1"/>
    <property type="molecule type" value="Genomic_DNA"/>
</dbReference>
<dbReference type="PANTHER" id="PTHR14136:SF17">
    <property type="entry name" value="BTB_POZ DOMAIN-CONTAINING PROTEIN KCTD9"/>
    <property type="match status" value="1"/>
</dbReference>
<dbReference type="Gene3D" id="2.160.20.80">
    <property type="entry name" value="E3 ubiquitin-protein ligase SopA"/>
    <property type="match status" value="1"/>
</dbReference>
<accession>A0A951Q1H3</accession>
<dbReference type="AlphaFoldDB" id="A0A951Q1H3"/>
<dbReference type="Proteomes" id="UP000715781">
    <property type="component" value="Unassembled WGS sequence"/>
</dbReference>
<gene>
    <name evidence="2" type="ORF">KME32_18390</name>
</gene>
<feature type="region of interest" description="Disordered" evidence="1">
    <location>
        <begin position="236"/>
        <end position="260"/>
    </location>
</feature>
<dbReference type="PANTHER" id="PTHR14136">
    <property type="entry name" value="BTB_POZ DOMAIN-CONTAINING PROTEIN KCTD9"/>
    <property type="match status" value="1"/>
</dbReference>
<dbReference type="Pfam" id="PF00805">
    <property type="entry name" value="Pentapeptide"/>
    <property type="match status" value="3"/>
</dbReference>
<reference evidence="2" key="2">
    <citation type="journal article" date="2022" name="Microbiol. Resour. Announc.">
        <title>Metagenome Sequencing to Explore Phylogenomics of Terrestrial Cyanobacteria.</title>
        <authorList>
            <person name="Ward R.D."/>
            <person name="Stajich J.E."/>
            <person name="Johansen J.R."/>
            <person name="Huntemann M."/>
            <person name="Clum A."/>
            <person name="Foster B."/>
            <person name="Foster B."/>
            <person name="Roux S."/>
            <person name="Palaniappan K."/>
            <person name="Varghese N."/>
            <person name="Mukherjee S."/>
            <person name="Reddy T.B.K."/>
            <person name="Daum C."/>
            <person name="Copeland A."/>
            <person name="Chen I.A."/>
            <person name="Ivanova N.N."/>
            <person name="Kyrpides N.C."/>
            <person name="Shapiro N."/>
            <person name="Eloe-Fadrosh E.A."/>
            <person name="Pietrasiak N."/>
        </authorList>
    </citation>
    <scope>NUCLEOTIDE SEQUENCE</scope>
    <source>
        <strain evidence="2">JT2-VF2</strain>
    </source>
</reference>
<dbReference type="SUPFAM" id="SSF141571">
    <property type="entry name" value="Pentapeptide repeat-like"/>
    <property type="match status" value="1"/>
</dbReference>